<sequence length="151" mass="17151">MSSADPPDLKIKQLVDAVTGAAKNHHSTLPDAKYNDTDHNPPERIQLLPPARKRNLAYTWNNPGFVLKPPNAADKNQIFDIKCGKCYFDSAKKTPLHDAYAADDCVFRIEDKCVTGRPSKDPLNPDNIVITLEKCTQDHKNQFMLIWHQQW</sequence>
<organism evidence="1 2">
    <name type="scientific">Moniliophthora roreri</name>
    <name type="common">Frosty pod rot fungus</name>
    <name type="synonym">Monilia roreri</name>
    <dbReference type="NCBI Taxonomy" id="221103"/>
    <lineage>
        <taxon>Eukaryota</taxon>
        <taxon>Fungi</taxon>
        <taxon>Dikarya</taxon>
        <taxon>Basidiomycota</taxon>
        <taxon>Agaricomycotina</taxon>
        <taxon>Agaricomycetes</taxon>
        <taxon>Agaricomycetidae</taxon>
        <taxon>Agaricales</taxon>
        <taxon>Marasmiineae</taxon>
        <taxon>Marasmiaceae</taxon>
        <taxon>Moniliophthora</taxon>
    </lineage>
</organism>
<gene>
    <name evidence="1" type="ORF">WG66_8514</name>
</gene>
<protein>
    <submittedName>
        <fullName evidence="1">Uncharacterized protein</fullName>
    </submittedName>
</protein>
<dbReference type="EMBL" id="LATX01001719">
    <property type="protein sequence ID" value="KTB38907.1"/>
    <property type="molecule type" value="Genomic_DNA"/>
</dbReference>
<name>A0A0W0FRE6_MONRR</name>
<dbReference type="Proteomes" id="UP000054988">
    <property type="component" value="Unassembled WGS sequence"/>
</dbReference>
<reference evidence="1 2" key="1">
    <citation type="submission" date="2015-12" db="EMBL/GenBank/DDBJ databases">
        <title>Draft genome sequence of Moniliophthora roreri, the causal agent of frosty pod rot of cacao.</title>
        <authorList>
            <person name="Aime M.C."/>
            <person name="Diaz-Valderrama J.R."/>
            <person name="Kijpornyongpan T."/>
            <person name="Phillips-Mora W."/>
        </authorList>
    </citation>
    <scope>NUCLEOTIDE SEQUENCE [LARGE SCALE GENOMIC DNA]</scope>
    <source>
        <strain evidence="1 2">MCA 2952</strain>
    </source>
</reference>
<proteinExistence type="predicted"/>
<accession>A0A0W0FRE6</accession>
<evidence type="ECO:0000313" key="2">
    <source>
        <dbReference type="Proteomes" id="UP000054988"/>
    </source>
</evidence>
<evidence type="ECO:0000313" key="1">
    <source>
        <dbReference type="EMBL" id="KTB38907.1"/>
    </source>
</evidence>
<comment type="caution">
    <text evidence="1">The sequence shown here is derived from an EMBL/GenBank/DDBJ whole genome shotgun (WGS) entry which is preliminary data.</text>
</comment>
<dbReference type="AlphaFoldDB" id="A0A0W0FRE6"/>